<dbReference type="NCBIfam" id="TIGR04183">
    <property type="entry name" value="Por_Secre_tail"/>
    <property type="match status" value="1"/>
</dbReference>
<evidence type="ECO:0000313" key="4">
    <source>
        <dbReference type="EMBL" id="TXG35263.1"/>
    </source>
</evidence>
<proteinExistence type="predicted"/>
<dbReference type="Proteomes" id="UP000321080">
    <property type="component" value="Unassembled WGS sequence"/>
</dbReference>
<dbReference type="AlphaFoldDB" id="A0A5C7GEJ0"/>
<dbReference type="OrthoDB" id="1341349at2"/>
<evidence type="ECO:0000256" key="1">
    <source>
        <dbReference type="ARBA" id="ARBA00022729"/>
    </source>
</evidence>
<accession>A0A5C7GEJ0</accession>
<dbReference type="EMBL" id="VRKQ01000018">
    <property type="protein sequence ID" value="TXG35263.1"/>
    <property type="molecule type" value="Genomic_DNA"/>
</dbReference>
<dbReference type="RefSeq" id="WP_147769607.1">
    <property type="nucleotide sequence ID" value="NZ_VRKQ01000018.1"/>
</dbReference>
<feature type="domain" description="Secretion system C-terminal sorting" evidence="3">
    <location>
        <begin position="122"/>
        <end position="189"/>
    </location>
</feature>
<evidence type="ECO:0000259" key="3">
    <source>
        <dbReference type="Pfam" id="PF18962"/>
    </source>
</evidence>
<evidence type="ECO:0000256" key="2">
    <source>
        <dbReference type="SAM" id="SignalP"/>
    </source>
</evidence>
<keyword evidence="1 2" id="KW-0732">Signal</keyword>
<sequence>MKKLYFMAFLVPFFCVFSHAQLTCPNSIKTSAGSTPSTPTFVLENGQGCIGWPLTITVDGALTYNFVSCSGVNLKYAIDSGTPPSTYEMSVDFGGGTVCAYDASGSITILSDEEFFKKNISILPNPSSGILKINLDGKIIPERVSLYSVVGKKVYEVIGQSEYDISGIPSGIYILKVESINRIFVKKIVKQ</sequence>
<feature type="signal peptide" evidence="2">
    <location>
        <begin position="1"/>
        <end position="20"/>
    </location>
</feature>
<dbReference type="InterPro" id="IPR026444">
    <property type="entry name" value="Secre_tail"/>
</dbReference>
<protein>
    <submittedName>
        <fullName evidence="4">T9SS type A sorting domain-containing protein</fullName>
    </submittedName>
</protein>
<name>A0A5C7GEJ0_9FLAO</name>
<gene>
    <name evidence="4" type="ORF">FUA22_16065</name>
</gene>
<evidence type="ECO:0000313" key="5">
    <source>
        <dbReference type="Proteomes" id="UP000321080"/>
    </source>
</evidence>
<dbReference type="Pfam" id="PF18962">
    <property type="entry name" value="Por_Secre_tail"/>
    <property type="match status" value="1"/>
</dbReference>
<keyword evidence="5" id="KW-1185">Reference proteome</keyword>
<feature type="chain" id="PRO_5022804970" evidence="2">
    <location>
        <begin position="21"/>
        <end position="191"/>
    </location>
</feature>
<reference evidence="4 5" key="1">
    <citation type="submission" date="2019-08" db="EMBL/GenBank/DDBJ databases">
        <title>Seonamhaeicola sediminis sp. nov., isolated from marine sediment.</title>
        <authorList>
            <person name="Cao W.R."/>
        </authorList>
    </citation>
    <scope>NUCLEOTIDE SEQUENCE [LARGE SCALE GENOMIC DNA]</scope>
    <source>
        <strain evidence="4 5">1505</strain>
    </source>
</reference>
<organism evidence="4 5">
    <name type="scientific">Seonamhaeicola maritimus</name>
    <dbReference type="NCBI Taxonomy" id="2591822"/>
    <lineage>
        <taxon>Bacteria</taxon>
        <taxon>Pseudomonadati</taxon>
        <taxon>Bacteroidota</taxon>
        <taxon>Flavobacteriia</taxon>
        <taxon>Flavobacteriales</taxon>
        <taxon>Flavobacteriaceae</taxon>
    </lineage>
</organism>
<comment type="caution">
    <text evidence="4">The sequence shown here is derived from an EMBL/GenBank/DDBJ whole genome shotgun (WGS) entry which is preliminary data.</text>
</comment>